<evidence type="ECO:0008006" key="3">
    <source>
        <dbReference type="Google" id="ProtNLM"/>
    </source>
</evidence>
<evidence type="ECO:0000313" key="2">
    <source>
        <dbReference type="EMBL" id="XBM01131.1"/>
    </source>
</evidence>
<sequence length="267" mass="29221">MNLKTHHPLVFPGLIMAAIALGMLIHGPITQLPNYHHFADRRVWLGIPNAADVLSNLGFALAGGWGLLRLALNRQLVPGVRVGYGLFFAAVLLTAVGSGWYHLAPDNARLIFDRIPIAIACVALLAAVWQECHGQHERRSVQIIYCAALALLGYLSVWWWQYTDRPSFAATALLSPSPAQGLGDLRAYLLLQMLPLILIPLLQWQARISSAQRRAFGAAIVLYALAKIAELQDHAMFHQLGLISGHTLKHLLATAAAGVLVWQMGRS</sequence>
<evidence type="ECO:0000256" key="1">
    <source>
        <dbReference type="SAM" id="Phobius"/>
    </source>
</evidence>
<feature type="transmembrane region" description="Helical" evidence="1">
    <location>
        <begin position="84"/>
        <end position="104"/>
    </location>
</feature>
<reference evidence="2" key="1">
    <citation type="submission" date="2024-05" db="EMBL/GenBank/DDBJ databases">
        <authorList>
            <person name="Yang L."/>
            <person name="Pan L."/>
        </authorList>
    </citation>
    <scope>NUCLEOTIDE SEQUENCE</scope>
    <source>
        <strain evidence="2">FCG-7</strain>
    </source>
</reference>
<dbReference type="AlphaFoldDB" id="A0AAU7FAD3"/>
<proteinExistence type="predicted"/>
<organism evidence="2">
    <name type="scientific">Chitinibacter mangrovi</name>
    <dbReference type="NCBI Taxonomy" id="3153927"/>
    <lineage>
        <taxon>Bacteria</taxon>
        <taxon>Pseudomonadati</taxon>
        <taxon>Pseudomonadota</taxon>
        <taxon>Betaproteobacteria</taxon>
        <taxon>Neisseriales</taxon>
        <taxon>Chitinibacteraceae</taxon>
        <taxon>Chitinibacter</taxon>
    </lineage>
</organism>
<gene>
    <name evidence="2" type="ORF">ABHF33_02265</name>
</gene>
<dbReference type="RefSeq" id="WP_348945442.1">
    <property type="nucleotide sequence ID" value="NZ_CP157355.1"/>
</dbReference>
<keyword evidence="1" id="KW-0472">Membrane</keyword>
<protein>
    <recommendedName>
        <fullName evidence="3">Alkaline phytoceramidase</fullName>
    </recommendedName>
</protein>
<feature type="transmembrane region" description="Helical" evidence="1">
    <location>
        <begin position="185"/>
        <end position="204"/>
    </location>
</feature>
<dbReference type="KEGG" id="cmav:ABHF33_02265"/>
<feature type="transmembrane region" description="Helical" evidence="1">
    <location>
        <begin position="9"/>
        <end position="29"/>
    </location>
</feature>
<feature type="transmembrane region" description="Helical" evidence="1">
    <location>
        <begin position="141"/>
        <end position="160"/>
    </location>
</feature>
<accession>A0AAU7FAD3</accession>
<keyword evidence="1" id="KW-0812">Transmembrane</keyword>
<name>A0AAU7FAD3_9NEIS</name>
<dbReference type="EMBL" id="CP157355">
    <property type="protein sequence ID" value="XBM01131.1"/>
    <property type="molecule type" value="Genomic_DNA"/>
</dbReference>
<feature type="transmembrane region" description="Helical" evidence="1">
    <location>
        <begin position="110"/>
        <end position="129"/>
    </location>
</feature>
<feature type="transmembrane region" description="Helical" evidence="1">
    <location>
        <begin position="53"/>
        <end position="72"/>
    </location>
</feature>
<dbReference type="PANTHER" id="PTHR34368:SF1">
    <property type="entry name" value="OS01G0962200 PROTEIN"/>
    <property type="match status" value="1"/>
</dbReference>
<dbReference type="PANTHER" id="PTHR34368">
    <property type="entry name" value="OS01G0962200 PROTEIN"/>
    <property type="match status" value="1"/>
</dbReference>
<keyword evidence="1" id="KW-1133">Transmembrane helix</keyword>